<keyword evidence="1" id="KW-0472">Membrane</keyword>
<organism evidence="2 3">
    <name type="scientific">Aspergillus wentii DTO 134E9</name>
    <dbReference type="NCBI Taxonomy" id="1073089"/>
    <lineage>
        <taxon>Eukaryota</taxon>
        <taxon>Fungi</taxon>
        <taxon>Dikarya</taxon>
        <taxon>Ascomycota</taxon>
        <taxon>Pezizomycotina</taxon>
        <taxon>Eurotiomycetes</taxon>
        <taxon>Eurotiomycetidae</taxon>
        <taxon>Eurotiales</taxon>
        <taxon>Aspergillaceae</taxon>
        <taxon>Aspergillus</taxon>
        <taxon>Aspergillus subgen. Cremei</taxon>
    </lineage>
</organism>
<keyword evidence="1" id="KW-1133">Transmembrane helix</keyword>
<keyword evidence="1" id="KW-0812">Transmembrane</keyword>
<dbReference type="VEuPathDB" id="FungiDB:ASPWEDRAFT_172922"/>
<evidence type="ECO:0000313" key="3">
    <source>
        <dbReference type="Proteomes" id="UP000184383"/>
    </source>
</evidence>
<feature type="transmembrane region" description="Helical" evidence="1">
    <location>
        <begin position="207"/>
        <end position="230"/>
    </location>
</feature>
<reference evidence="3" key="1">
    <citation type="journal article" date="2017" name="Genome Biol.">
        <title>Comparative genomics reveals high biological diversity and specific adaptations in the industrially and medically important fungal genus Aspergillus.</title>
        <authorList>
            <person name="de Vries R.P."/>
            <person name="Riley R."/>
            <person name="Wiebenga A."/>
            <person name="Aguilar-Osorio G."/>
            <person name="Amillis S."/>
            <person name="Uchima C.A."/>
            <person name="Anderluh G."/>
            <person name="Asadollahi M."/>
            <person name="Askin M."/>
            <person name="Barry K."/>
            <person name="Battaglia E."/>
            <person name="Bayram O."/>
            <person name="Benocci T."/>
            <person name="Braus-Stromeyer S.A."/>
            <person name="Caldana C."/>
            <person name="Canovas D."/>
            <person name="Cerqueira G.C."/>
            <person name="Chen F."/>
            <person name="Chen W."/>
            <person name="Choi C."/>
            <person name="Clum A."/>
            <person name="Dos Santos R.A."/>
            <person name="Damasio A.R."/>
            <person name="Diallinas G."/>
            <person name="Emri T."/>
            <person name="Fekete E."/>
            <person name="Flipphi M."/>
            <person name="Freyberg S."/>
            <person name="Gallo A."/>
            <person name="Gournas C."/>
            <person name="Habgood R."/>
            <person name="Hainaut M."/>
            <person name="Harispe M.L."/>
            <person name="Henrissat B."/>
            <person name="Hilden K.S."/>
            <person name="Hope R."/>
            <person name="Hossain A."/>
            <person name="Karabika E."/>
            <person name="Karaffa L."/>
            <person name="Karanyi Z."/>
            <person name="Krasevec N."/>
            <person name="Kuo A."/>
            <person name="Kusch H."/>
            <person name="LaButti K."/>
            <person name="Lagendijk E.L."/>
            <person name="Lapidus A."/>
            <person name="Levasseur A."/>
            <person name="Lindquist E."/>
            <person name="Lipzen A."/>
            <person name="Logrieco A.F."/>
            <person name="MacCabe A."/>
            <person name="Maekelae M.R."/>
            <person name="Malavazi I."/>
            <person name="Melin P."/>
            <person name="Meyer V."/>
            <person name="Mielnichuk N."/>
            <person name="Miskei M."/>
            <person name="Molnar A.P."/>
            <person name="Mule G."/>
            <person name="Ngan C.Y."/>
            <person name="Orejas M."/>
            <person name="Orosz E."/>
            <person name="Ouedraogo J.P."/>
            <person name="Overkamp K.M."/>
            <person name="Park H.-S."/>
            <person name="Perrone G."/>
            <person name="Piumi F."/>
            <person name="Punt P.J."/>
            <person name="Ram A.F."/>
            <person name="Ramon A."/>
            <person name="Rauscher S."/>
            <person name="Record E."/>
            <person name="Riano-Pachon D.M."/>
            <person name="Robert V."/>
            <person name="Roehrig J."/>
            <person name="Ruller R."/>
            <person name="Salamov A."/>
            <person name="Salih N.S."/>
            <person name="Samson R.A."/>
            <person name="Sandor E."/>
            <person name="Sanguinetti M."/>
            <person name="Schuetze T."/>
            <person name="Sepcic K."/>
            <person name="Shelest E."/>
            <person name="Sherlock G."/>
            <person name="Sophianopoulou V."/>
            <person name="Squina F.M."/>
            <person name="Sun H."/>
            <person name="Susca A."/>
            <person name="Todd R.B."/>
            <person name="Tsang A."/>
            <person name="Unkles S.E."/>
            <person name="van de Wiele N."/>
            <person name="van Rossen-Uffink D."/>
            <person name="Oliveira J.V."/>
            <person name="Vesth T.C."/>
            <person name="Visser J."/>
            <person name="Yu J.-H."/>
            <person name="Zhou M."/>
            <person name="Andersen M.R."/>
            <person name="Archer D.B."/>
            <person name="Baker S.E."/>
            <person name="Benoit I."/>
            <person name="Brakhage A.A."/>
            <person name="Braus G.H."/>
            <person name="Fischer R."/>
            <person name="Frisvad J.C."/>
            <person name="Goldman G.H."/>
            <person name="Houbraken J."/>
            <person name="Oakley B."/>
            <person name="Pocsi I."/>
            <person name="Scazzocchio C."/>
            <person name="Seiboth B."/>
            <person name="vanKuyk P.A."/>
            <person name="Wortman J."/>
            <person name="Dyer P.S."/>
            <person name="Grigoriev I.V."/>
        </authorList>
    </citation>
    <scope>NUCLEOTIDE SEQUENCE [LARGE SCALE GENOMIC DNA]</scope>
    <source>
        <strain evidence="3">DTO 134E9</strain>
    </source>
</reference>
<accession>A0A1L9RMG4</accession>
<sequence length="283" mass="29293">MEAATSSSFLPLTTTFKPPSSCISDLWAVHSSSSGSSGTYTWMNLGPSDTAACLPSGWATSSYYSPGLCPSGYEIATAVTVDIDVTVRETRATCCPVQGENSFSIRPTTTNTLPWYDYEVCQFQPPEHYTTIYTFTFSTDGTTATSSGTMNSAGLINAYGVEICWQSTDFSTPAATATLSTSAAVTSTSQTTADDPSSSGLSSGAKAGVGVGVAIGGILIIAVACTFFFARRRKKQDVGGFQGDGMAMGGVQSTVPSELAALTAKAELSATSARSVIAEMDGR</sequence>
<gene>
    <name evidence="2" type="ORF">ASPWEDRAFT_172922</name>
</gene>
<dbReference type="EMBL" id="KV878212">
    <property type="protein sequence ID" value="OJJ36135.1"/>
    <property type="molecule type" value="Genomic_DNA"/>
</dbReference>
<dbReference type="OrthoDB" id="4770059at2759"/>
<dbReference type="RefSeq" id="XP_040689811.1">
    <property type="nucleotide sequence ID" value="XM_040830999.1"/>
</dbReference>
<evidence type="ECO:0000313" key="2">
    <source>
        <dbReference type="EMBL" id="OJJ36135.1"/>
    </source>
</evidence>
<evidence type="ECO:0008006" key="4">
    <source>
        <dbReference type="Google" id="ProtNLM"/>
    </source>
</evidence>
<name>A0A1L9RMG4_ASPWE</name>
<proteinExistence type="predicted"/>
<evidence type="ECO:0000256" key="1">
    <source>
        <dbReference type="SAM" id="Phobius"/>
    </source>
</evidence>
<dbReference type="Proteomes" id="UP000184383">
    <property type="component" value="Unassembled WGS sequence"/>
</dbReference>
<dbReference type="GeneID" id="63746847"/>
<keyword evidence="3" id="KW-1185">Reference proteome</keyword>
<dbReference type="STRING" id="1073089.A0A1L9RMG4"/>
<protein>
    <recommendedName>
        <fullName evidence="4">Mid2 domain-containing protein</fullName>
    </recommendedName>
</protein>
<dbReference type="AlphaFoldDB" id="A0A1L9RMG4"/>